<keyword evidence="5" id="KW-1185">Reference proteome</keyword>
<evidence type="ECO:0000256" key="2">
    <source>
        <dbReference type="SAM" id="Phobius"/>
    </source>
</evidence>
<reference evidence="4" key="1">
    <citation type="submission" date="2020-11" db="EMBL/GenBank/DDBJ databases">
        <authorList>
            <consortium name="DOE Joint Genome Institute"/>
            <person name="Ahrendt S."/>
            <person name="Riley R."/>
            <person name="Andreopoulos W."/>
            <person name="Labutti K."/>
            <person name="Pangilinan J."/>
            <person name="Ruiz-Duenas F.J."/>
            <person name="Barrasa J.M."/>
            <person name="Sanchez-Garcia M."/>
            <person name="Camarero S."/>
            <person name="Miyauchi S."/>
            <person name="Serrano A."/>
            <person name="Linde D."/>
            <person name="Babiker R."/>
            <person name="Drula E."/>
            <person name="Ayuso-Fernandez I."/>
            <person name="Pacheco R."/>
            <person name="Padilla G."/>
            <person name="Ferreira P."/>
            <person name="Barriuso J."/>
            <person name="Kellner H."/>
            <person name="Castanera R."/>
            <person name="Alfaro M."/>
            <person name="Ramirez L."/>
            <person name="Pisabarro A.G."/>
            <person name="Kuo A."/>
            <person name="Tritt A."/>
            <person name="Lipzen A."/>
            <person name="He G."/>
            <person name="Yan M."/>
            <person name="Ng V."/>
            <person name="Cullen D."/>
            <person name="Martin F."/>
            <person name="Rosso M.-N."/>
            <person name="Henrissat B."/>
            <person name="Hibbett D."/>
            <person name="Martinez A.T."/>
            <person name="Grigoriev I.V."/>
        </authorList>
    </citation>
    <scope>NUCLEOTIDE SEQUENCE</scope>
    <source>
        <strain evidence="4">AH 40177</strain>
    </source>
</reference>
<feature type="signal peptide" evidence="3">
    <location>
        <begin position="1"/>
        <end position="21"/>
    </location>
</feature>
<dbReference type="OrthoDB" id="3061965at2759"/>
<sequence>MHYTLLLFIILWAAASETAVASQPLEIKWKHDQNTKIPFFLNKIRLEPDGPGLPTPVLVANSSQDVGSSSIEFNQPGLFEVVAVDVQTNQTMFITEINVVSITSSVPAPTSSPSAKSNRTSDVTSNHVAAVAGGVAGGITGLILLSITFILCWRRNRHKKASLQIPYPFYDEFNGSANGALVSRVIKPTEPGVQTPQQSGAGDTSRMVTMSRIEEKQHAVRGSRNGAHNDSNETAANIDGSATEVSEQPPAYTSECWA</sequence>
<dbReference type="AlphaFoldDB" id="A0A9P5PLF0"/>
<organism evidence="4 5">
    <name type="scientific">Rhodocollybia butyracea</name>
    <dbReference type="NCBI Taxonomy" id="206335"/>
    <lineage>
        <taxon>Eukaryota</taxon>
        <taxon>Fungi</taxon>
        <taxon>Dikarya</taxon>
        <taxon>Basidiomycota</taxon>
        <taxon>Agaricomycotina</taxon>
        <taxon>Agaricomycetes</taxon>
        <taxon>Agaricomycetidae</taxon>
        <taxon>Agaricales</taxon>
        <taxon>Marasmiineae</taxon>
        <taxon>Omphalotaceae</taxon>
        <taxon>Rhodocollybia</taxon>
    </lineage>
</organism>
<name>A0A9P5PLF0_9AGAR</name>
<feature type="compositionally biased region" description="Polar residues" evidence="1">
    <location>
        <begin position="226"/>
        <end position="235"/>
    </location>
</feature>
<keyword evidence="2" id="KW-0812">Transmembrane</keyword>
<dbReference type="Proteomes" id="UP000772434">
    <property type="component" value="Unassembled WGS sequence"/>
</dbReference>
<feature type="chain" id="PRO_5040268970" evidence="3">
    <location>
        <begin position="22"/>
        <end position="258"/>
    </location>
</feature>
<accession>A0A9P5PLF0</accession>
<evidence type="ECO:0000256" key="3">
    <source>
        <dbReference type="SAM" id="SignalP"/>
    </source>
</evidence>
<gene>
    <name evidence="4" type="ORF">BDP27DRAFT_1328127</name>
</gene>
<evidence type="ECO:0000313" key="5">
    <source>
        <dbReference type="Proteomes" id="UP000772434"/>
    </source>
</evidence>
<dbReference type="EMBL" id="JADNRY010000067">
    <property type="protein sequence ID" value="KAF9067836.1"/>
    <property type="molecule type" value="Genomic_DNA"/>
</dbReference>
<keyword evidence="2" id="KW-1133">Transmembrane helix</keyword>
<keyword evidence="3" id="KW-0732">Signal</keyword>
<feature type="transmembrane region" description="Helical" evidence="2">
    <location>
        <begin position="128"/>
        <end position="153"/>
    </location>
</feature>
<protein>
    <submittedName>
        <fullName evidence="4">Uncharacterized protein</fullName>
    </submittedName>
</protein>
<evidence type="ECO:0000256" key="1">
    <source>
        <dbReference type="SAM" id="MobiDB-lite"/>
    </source>
</evidence>
<feature type="region of interest" description="Disordered" evidence="1">
    <location>
        <begin position="218"/>
        <end position="258"/>
    </location>
</feature>
<keyword evidence="2" id="KW-0472">Membrane</keyword>
<evidence type="ECO:0000313" key="4">
    <source>
        <dbReference type="EMBL" id="KAF9067836.1"/>
    </source>
</evidence>
<comment type="caution">
    <text evidence="4">The sequence shown here is derived from an EMBL/GenBank/DDBJ whole genome shotgun (WGS) entry which is preliminary data.</text>
</comment>
<proteinExistence type="predicted"/>